<feature type="domain" description="Histidine kinase" evidence="3">
    <location>
        <begin position="434"/>
        <end position="708"/>
    </location>
</feature>
<dbReference type="GO" id="GO:0000155">
    <property type="term" value="F:phosphorelay sensor kinase activity"/>
    <property type="evidence" value="ECO:0007669"/>
    <property type="project" value="InterPro"/>
</dbReference>
<dbReference type="InterPro" id="IPR005467">
    <property type="entry name" value="His_kinase_dom"/>
</dbReference>
<accession>A0A6A6XAX3</accession>
<dbReference type="NCBIfam" id="TIGR00229">
    <property type="entry name" value="sensory_box"/>
    <property type="match status" value="1"/>
</dbReference>
<feature type="domain" description="Response regulatory" evidence="4">
    <location>
        <begin position="740"/>
        <end position="925"/>
    </location>
</feature>
<dbReference type="SMART" id="SM00388">
    <property type="entry name" value="HisKA"/>
    <property type="match status" value="1"/>
</dbReference>
<dbReference type="Pfam" id="PF26131">
    <property type="entry name" value="PAS-like"/>
    <property type="match status" value="1"/>
</dbReference>
<dbReference type="SUPFAM" id="SSF47384">
    <property type="entry name" value="Homodimeric domain of signal transducing histidine kinase"/>
    <property type="match status" value="1"/>
</dbReference>
<evidence type="ECO:0000256" key="1">
    <source>
        <dbReference type="ARBA" id="ARBA00022553"/>
    </source>
</evidence>
<dbReference type="SUPFAM" id="SSF55874">
    <property type="entry name" value="ATPase domain of HSP90 chaperone/DNA topoisomerase II/histidine kinase"/>
    <property type="match status" value="1"/>
</dbReference>
<reference evidence="7" key="1">
    <citation type="journal article" date="2020" name="Stud. Mycol.">
        <title>101 Dothideomycetes genomes: a test case for predicting lifestyles and emergence of pathogens.</title>
        <authorList>
            <person name="Haridas S."/>
            <person name="Albert R."/>
            <person name="Binder M."/>
            <person name="Bloem J."/>
            <person name="Labutti K."/>
            <person name="Salamov A."/>
            <person name="Andreopoulos B."/>
            <person name="Baker S."/>
            <person name="Barry K."/>
            <person name="Bills G."/>
            <person name="Bluhm B."/>
            <person name="Cannon C."/>
            <person name="Castanera R."/>
            <person name="Culley D."/>
            <person name="Daum C."/>
            <person name="Ezra D."/>
            <person name="Gonzalez J."/>
            <person name="Henrissat B."/>
            <person name="Kuo A."/>
            <person name="Liang C."/>
            <person name="Lipzen A."/>
            <person name="Lutzoni F."/>
            <person name="Magnuson J."/>
            <person name="Mondo S."/>
            <person name="Nolan M."/>
            <person name="Ohm R."/>
            <person name="Pangilinan J."/>
            <person name="Park H.-J."/>
            <person name="Ramirez L."/>
            <person name="Alfaro M."/>
            <person name="Sun H."/>
            <person name="Tritt A."/>
            <person name="Yoshinaga Y."/>
            <person name="Zwiers L.-H."/>
            <person name="Turgeon B."/>
            <person name="Goodwin S."/>
            <person name="Spatafora J."/>
            <person name="Crous P."/>
            <person name="Grigoriev I."/>
        </authorList>
    </citation>
    <scope>NUCLEOTIDE SEQUENCE</scope>
    <source>
        <strain evidence="7">CBS 109.77</strain>
    </source>
</reference>
<dbReference type="CDD" id="cd00082">
    <property type="entry name" value="HisKA"/>
    <property type="match status" value="1"/>
</dbReference>
<dbReference type="Pfam" id="PF00072">
    <property type="entry name" value="Response_reg"/>
    <property type="match status" value="1"/>
</dbReference>
<dbReference type="SMART" id="SM00448">
    <property type="entry name" value="REC"/>
    <property type="match status" value="1"/>
</dbReference>
<sequence length="934" mass="103906">MSPHSSRSSVLDLEILEADIAPTFIIKIGVEAIAFEILFGNESFRKGSYQEAIVVANRPALLFRSWTQALSSKKTHEFGGCLWTGEIAGKHGKWKIMRAADLEPKEQAPDDCVEIRNDAPIDQAQIKIPSQRSRPLSTTIEIITSMLEMTDVGIFEISPNGRLIYANDAWFKLSGHAKDLETDLNGDLSFMDCVHPEDEVLAMSKWNTLVQGRPISFEMRWKPNKTIADAAQWILASGCPVLNEKGETVTISGITLDISGQKKSEEAAVARVEALKLATLSERKFARFAELSPIAIYIAAPDQCMQICFQYVNDQFFELTGHPRVPFEQLSWDQIVTEEDMVKIKNACCAITGGKTAKPVELKLKKTWIDQEGNRSEIWVEGSSYPEMDENGTVISIMGTLFDISHFKWAESMQRRRIEEALEAKRQAENFIDSTSHELRNPLSAVIQCADSVVSSLQQLIPERLTSILPELVKVNEVISTCIDYTQIIISCSLHQQRLINDILTMSKLDSSLILITPIPVQPAVVVSDALRMFDVECSRMRISLEFREDETLKGFEWVMLDPSRLIQILINLIINAIKFTKDRPVRKITVTLGASWSRPPSALSSFTFTNTNVPKDDVFNSSEWGKGREIFLWLKVQDTGRGMNSEEQKRLFAKFSQASPKTHVKYGGSGLGLFISKSLSTLQGGSIGVLSAPNAGSTFAFFVGSRISHTPANSPLGPGSRVRSRTQLIDEGIMATCLNILIVEDNIINQKVLSKELQKAGCNVSVAGNGEEALEWLRRSVYWRGEPEENASAAPKHELDLILMDIEMPVMNGLTCSRIIREYERHGLLLPPQHKATFPDSPTSQSTVSETTSSTVSVIPSFIDFELPTSQSASQGQRLRIPILAVSANARGKQIQQALAAGMDDAISKPFRIKELRPKMEALVNKSRERCEI</sequence>
<dbReference type="InterPro" id="IPR003594">
    <property type="entry name" value="HATPase_dom"/>
</dbReference>
<dbReference type="InterPro" id="IPR000700">
    <property type="entry name" value="PAS-assoc_C"/>
</dbReference>
<dbReference type="InterPro" id="IPR004358">
    <property type="entry name" value="Sig_transdc_His_kin-like_C"/>
</dbReference>
<dbReference type="SMART" id="SM00387">
    <property type="entry name" value="HATPase_c"/>
    <property type="match status" value="1"/>
</dbReference>
<dbReference type="PROSITE" id="PS50110">
    <property type="entry name" value="RESPONSE_REGULATORY"/>
    <property type="match status" value="1"/>
</dbReference>
<dbReference type="InterPro" id="IPR001789">
    <property type="entry name" value="Sig_transdc_resp-reg_receiver"/>
</dbReference>
<evidence type="ECO:0000313" key="7">
    <source>
        <dbReference type="EMBL" id="KAF2793304.1"/>
    </source>
</evidence>
<dbReference type="AlphaFoldDB" id="A0A6A6XAX3"/>
<dbReference type="InterPro" id="IPR036890">
    <property type="entry name" value="HATPase_C_sf"/>
</dbReference>
<evidence type="ECO:0000259" key="6">
    <source>
        <dbReference type="PROSITE" id="PS50113"/>
    </source>
</evidence>
<evidence type="ECO:0000256" key="2">
    <source>
        <dbReference type="PROSITE-ProRule" id="PRU00169"/>
    </source>
</evidence>
<dbReference type="Gene3D" id="3.30.450.20">
    <property type="entry name" value="PAS domain"/>
    <property type="match status" value="2"/>
</dbReference>
<dbReference type="InterPro" id="IPR011006">
    <property type="entry name" value="CheY-like_superfamily"/>
</dbReference>
<dbReference type="Pfam" id="PF02518">
    <property type="entry name" value="HATPase_c"/>
    <property type="match status" value="1"/>
</dbReference>
<proteinExistence type="predicted"/>
<dbReference type="CDD" id="cd00130">
    <property type="entry name" value="PAS"/>
    <property type="match status" value="1"/>
</dbReference>
<dbReference type="OrthoDB" id="303614at2759"/>
<organism evidence="7 8">
    <name type="scientific">Melanomma pulvis-pyrius CBS 109.77</name>
    <dbReference type="NCBI Taxonomy" id="1314802"/>
    <lineage>
        <taxon>Eukaryota</taxon>
        <taxon>Fungi</taxon>
        <taxon>Dikarya</taxon>
        <taxon>Ascomycota</taxon>
        <taxon>Pezizomycotina</taxon>
        <taxon>Dothideomycetes</taxon>
        <taxon>Pleosporomycetidae</taxon>
        <taxon>Pleosporales</taxon>
        <taxon>Melanommataceae</taxon>
        <taxon>Melanomma</taxon>
    </lineage>
</organism>
<dbReference type="Gene3D" id="3.40.50.2300">
    <property type="match status" value="1"/>
</dbReference>
<dbReference type="PANTHER" id="PTHR43719">
    <property type="entry name" value="TWO-COMPONENT HISTIDINE KINASE"/>
    <property type="match status" value="1"/>
</dbReference>
<dbReference type="SUPFAM" id="SSF52172">
    <property type="entry name" value="CheY-like"/>
    <property type="match status" value="1"/>
</dbReference>
<dbReference type="PANTHER" id="PTHR43719:SF30">
    <property type="entry name" value="TWO-COMPONENT SYSTEM RESPONSE REGULATOR"/>
    <property type="match status" value="1"/>
</dbReference>
<evidence type="ECO:0000259" key="3">
    <source>
        <dbReference type="PROSITE" id="PS50109"/>
    </source>
</evidence>
<feature type="domain" description="PAC" evidence="6">
    <location>
        <begin position="358"/>
        <end position="416"/>
    </location>
</feature>
<keyword evidence="1 2" id="KW-0597">Phosphoprotein</keyword>
<dbReference type="CDD" id="cd17546">
    <property type="entry name" value="REC_hyHK_CKI1_RcsC-like"/>
    <property type="match status" value="1"/>
</dbReference>
<dbReference type="Proteomes" id="UP000799757">
    <property type="component" value="Unassembled WGS sequence"/>
</dbReference>
<dbReference type="PRINTS" id="PR00344">
    <property type="entry name" value="BCTRLSENSOR"/>
</dbReference>
<dbReference type="Gene3D" id="1.10.287.130">
    <property type="match status" value="1"/>
</dbReference>
<dbReference type="EMBL" id="MU001933">
    <property type="protein sequence ID" value="KAF2793304.1"/>
    <property type="molecule type" value="Genomic_DNA"/>
</dbReference>
<feature type="modified residue" description="4-aspartylphosphate" evidence="2">
    <location>
        <position position="806"/>
    </location>
</feature>
<dbReference type="Gene3D" id="3.30.565.10">
    <property type="entry name" value="Histidine kinase-like ATPase, C-terminal domain"/>
    <property type="match status" value="1"/>
</dbReference>
<dbReference type="Pfam" id="PF13426">
    <property type="entry name" value="PAS_9"/>
    <property type="match status" value="1"/>
</dbReference>
<dbReference type="PROSITE" id="PS50109">
    <property type="entry name" value="HIS_KIN"/>
    <property type="match status" value="1"/>
</dbReference>
<dbReference type="GO" id="GO:0006355">
    <property type="term" value="P:regulation of DNA-templated transcription"/>
    <property type="evidence" value="ECO:0007669"/>
    <property type="project" value="InterPro"/>
</dbReference>
<dbReference type="PROSITE" id="PS50112">
    <property type="entry name" value="PAS"/>
    <property type="match status" value="1"/>
</dbReference>
<evidence type="ECO:0000259" key="4">
    <source>
        <dbReference type="PROSITE" id="PS50110"/>
    </source>
</evidence>
<dbReference type="Pfam" id="PF00989">
    <property type="entry name" value="PAS"/>
    <property type="match status" value="1"/>
</dbReference>
<dbReference type="InterPro" id="IPR003661">
    <property type="entry name" value="HisK_dim/P_dom"/>
</dbReference>
<evidence type="ECO:0000313" key="8">
    <source>
        <dbReference type="Proteomes" id="UP000799757"/>
    </source>
</evidence>
<protein>
    <submittedName>
        <fullName evidence="7">Uncharacterized protein</fullName>
    </submittedName>
</protein>
<dbReference type="InterPro" id="IPR013767">
    <property type="entry name" value="PAS_fold"/>
</dbReference>
<evidence type="ECO:0000259" key="5">
    <source>
        <dbReference type="PROSITE" id="PS50112"/>
    </source>
</evidence>
<dbReference type="Pfam" id="PF00512">
    <property type="entry name" value="HisKA"/>
    <property type="match status" value="1"/>
</dbReference>
<feature type="domain" description="PAS" evidence="5">
    <location>
        <begin position="139"/>
        <end position="213"/>
    </location>
</feature>
<dbReference type="SUPFAM" id="SSF55785">
    <property type="entry name" value="PYP-like sensor domain (PAS domain)"/>
    <property type="match status" value="2"/>
</dbReference>
<gene>
    <name evidence="7" type="ORF">K505DRAFT_385801</name>
</gene>
<feature type="domain" description="PAC" evidence="6">
    <location>
        <begin position="215"/>
        <end position="270"/>
    </location>
</feature>
<dbReference type="InterPro" id="IPR035965">
    <property type="entry name" value="PAS-like_dom_sf"/>
</dbReference>
<name>A0A6A6XAX3_9PLEO</name>
<dbReference type="InterPro" id="IPR050956">
    <property type="entry name" value="2C_system_His_kinase"/>
</dbReference>
<dbReference type="SMART" id="SM00091">
    <property type="entry name" value="PAS"/>
    <property type="match status" value="2"/>
</dbReference>
<dbReference type="InterPro" id="IPR000014">
    <property type="entry name" value="PAS"/>
</dbReference>
<dbReference type="InterPro" id="IPR036097">
    <property type="entry name" value="HisK_dim/P_sf"/>
</dbReference>
<keyword evidence="8" id="KW-1185">Reference proteome</keyword>
<dbReference type="InterPro" id="IPR058846">
    <property type="entry name" value="PAS-like"/>
</dbReference>
<dbReference type="PROSITE" id="PS50113">
    <property type="entry name" value="PAC"/>
    <property type="match status" value="2"/>
</dbReference>